<dbReference type="AlphaFoldDB" id="E4UAB0"/>
<reference evidence="1 2" key="2">
    <citation type="journal article" date="2011" name="Stand. Genomic Sci.">
        <title>Complete genome sequence of Oceanithermus profundus type strain (506).</title>
        <authorList>
            <person name="Pati A."/>
            <person name="Zhang X."/>
            <person name="Lapidus A."/>
            <person name="Nolan M."/>
            <person name="Lucas S."/>
            <person name="Del Rio T.G."/>
            <person name="Tice H."/>
            <person name="Cheng J.F."/>
            <person name="Tapia R."/>
            <person name="Han C."/>
            <person name="Goodwin L."/>
            <person name="Pitluck S."/>
            <person name="Liolios K."/>
            <person name="Pagani I."/>
            <person name="Ivanova N."/>
            <person name="Mavromatis K."/>
            <person name="Chen A."/>
            <person name="Palaniappan K."/>
            <person name="Hauser L."/>
            <person name="Jeffries C.D."/>
            <person name="Brambilla E.M."/>
            <person name="Rohl A."/>
            <person name="Mwirichia R."/>
            <person name="Rohde M."/>
            <person name="Tindall B.J."/>
            <person name="Sikorski J."/>
            <person name="Wirth R."/>
            <person name="Goker M."/>
            <person name="Woyke T."/>
            <person name="Detter J.C."/>
            <person name="Bristow J."/>
            <person name="Eisen J.A."/>
            <person name="Markowitz V."/>
            <person name="Hugenholtz P."/>
            <person name="Kyrpides N.C."/>
            <person name="Klenk H.P."/>
            <person name="Land M."/>
        </authorList>
    </citation>
    <scope>NUCLEOTIDE SEQUENCE [LARGE SCALE GENOMIC DNA]</scope>
    <source>
        <strain evidence="2">DSM 14977 / NBRC 100410 / VKM B-2274 / 506</strain>
    </source>
</reference>
<dbReference type="Proteomes" id="UP000008722">
    <property type="component" value="Chromosome"/>
</dbReference>
<dbReference type="HOGENOM" id="CLU_1150789_0_0_0"/>
<evidence type="ECO:0000313" key="2">
    <source>
        <dbReference type="Proteomes" id="UP000008722"/>
    </source>
</evidence>
<gene>
    <name evidence="1" type="ordered locus">Ocepr_2103</name>
</gene>
<organism evidence="1 2">
    <name type="scientific">Oceanithermus profundus (strain DSM 14977 / NBRC 100410 / VKM B-2274 / 506)</name>
    <dbReference type="NCBI Taxonomy" id="670487"/>
    <lineage>
        <taxon>Bacteria</taxon>
        <taxon>Thermotogati</taxon>
        <taxon>Deinococcota</taxon>
        <taxon>Deinococci</taxon>
        <taxon>Thermales</taxon>
        <taxon>Thermaceae</taxon>
        <taxon>Oceanithermus</taxon>
    </lineage>
</organism>
<protein>
    <submittedName>
        <fullName evidence="1">Putative cytoplasmic protein</fullName>
    </submittedName>
</protein>
<dbReference type="EMBL" id="CP002361">
    <property type="protein sequence ID" value="ADR37553.1"/>
    <property type="molecule type" value="Genomic_DNA"/>
</dbReference>
<evidence type="ECO:0000313" key="1">
    <source>
        <dbReference type="EMBL" id="ADR37553.1"/>
    </source>
</evidence>
<name>E4UAB0_OCEP5</name>
<accession>E4UAB0</accession>
<dbReference type="SUPFAM" id="SSF52540">
    <property type="entry name" value="P-loop containing nucleoside triphosphate hydrolases"/>
    <property type="match status" value="1"/>
</dbReference>
<dbReference type="InterPro" id="IPR027417">
    <property type="entry name" value="P-loop_NTPase"/>
</dbReference>
<dbReference type="KEGG" id="opr:Ocepr_2103"/>
<reference evidence="2" key="1">
    <citation type="submission" date="2010-11" db="EMBL/GenBank/DDBJ databases">
        <title>The complete sequence of chromosome of Oceanithermus profundus DSM 14977.</title>
        <authorList>
            <consortium name="US DOE Joint Genome Institute (JGI-PGF)"/>
            <person name="Lucas S."/>
            <person name="Copeland A."/>
            <person name="Lapidus A."/>
            <person name="Bruce D."/>
            <person name="Goodwin L."/>
            <person name="Pitluck S."/>
            <person name="Kyrpides N."/>
            <person name="Mavromatis K."/>
            <person name="Pagani I."/>
            <person name="Ivanova N."/>
            <person name="Zhang X."/>
            <person name="Brettin T."/>
            <person name="Detter J.C."/>
            <person name="Tapia R."/>
            <person name="Han C."/>
            <person name="Land M."/>
            <person name="Hauser L."/>
            <person name="Markowitz V."/>
            <person name="Cheng J.-F."/>
            <person name="Hugenholtz P."/>
            <person name="Woyke T."/>
            <person name="Wu D."/>
            <person name="Tindall B."/>
            <person name="Faehnrich R."/>
            <person name="Brambilla E."/>
            <person name="Klenk H.-P."/>
            <person name="Eisen J.A."/>
        </authorList>
    </citation>
    <scope>NUCLEOTIDE SEQUENCE [LARGE SCALE GENOMIC DNA]</scope>
    <source>
        <strain evidence="2">DSM 14977 / NBRC 100410 / VKM B-2274 / 506</strain>
    </source>
</reference>
<dbReference type="Gene3D" id="3.40.50.300">
    <property type="entry name" value="P-loop containing nucleotide triphosphate hydrolases"/>
    <property type="match status" value="1"/>
</dbReference>
<sequence length="256" mass="28347">MYAIQATPPTLKRMGHNVPVSPVLHFEPAPNARPLPELPLLIVVGLTGVGKTSFTRALGWPTLPGRRELVDRYLLPRLGADPARLDRAQRFALTARWRAEHPGGIAEALAAGYAEPVWPLVFDGLRGEAEVRFARERFAEARFVVLEAPAAVRLERLLGRGEGFDRVAVRREEAARFRELAEGVLPQGELDRLLGRGHPLEALIEKLKIVAEEQKHYHPDGPRRALAGSERALFLDTAALNPEAAADRVRAWLEEA</sequence>
<dbReference type="eggNOG" id="COG0237">
    <property type="taxonomic scope" value="Bacteria"/>
</dbReference>
<keyword evidence="2" id="KW-1185">Reference proteome</keyword>
<proteinExistence type="predicted"/>
<dbReference type="STRING" id="670487.Ocepr_2103"/>